<keyword evidence="1" id="KW-1133">Transmembrane helix</keyword>
<feature type="domain" description="DUF2231" evidence="2">
    <location>
        <begin position="43"/>
        <end position="193"/>
    </location>
</feature>
<organism evidence="3 4">
    <name type="scientific">Sulfobacillus harzensis</name>
    <dbReference type="NCBI Taxonomy" id="2729629"/>
    <lineage>
        <taxon>Bacteria</taxon>
        <taxon>Bacillati</taxon>
        <taxon>Bacillota</taxon>
        <taxon>Clostridia</taxon>
        <taxon>Eubacteriales</taxon>
        <taxon>Clostridiales Family XVII. Incertae Sedis</taxon>
        <taxon>Sulfobacillus</taxon>
    </lineage>
</organism>
<comment type="caution">
    <text evidence="3">The sequence shown here is derived from an EMBL/GenBank/DDBJ whole genome shotgun (WGS) entry which is preliminary data.</text>
</comment>
<keyword evidence="1" id="KW-0812">Transmembrane</keyword>
<dbReference type="EMBL" id="JABBVZ010000150">
    <property type="protein sequence ID" value="NMP24782.1"/>
    <property type="molecule type" value="Genomic_DNA"/>
</dbReference>
<keyword evidence="1" id="KW-0472">Membrane</keyword>
<feature type="transmembrane region" description="Helical" evidence="1">
    <location>
        <begin position="161"/>
        <end position="180"/>
    </location>
</feature>
<feature type="transmembrane region" description="Helical" evidence="1">
    <location>
        <begin position="12"/>
        <end position="34"/>
    </location>
</feature>
<feature type="transmembrane region" description="Helical" evidence="1">
    <location>
        <begin position="80"/>
        <end position="99"/>
    </location>
</feature>
<dbReference type="Proteomes" id="UP000533476">
    <property type="component" value="Unassembled WGS sequence"/>
</dbReference>
<evidence type="ECO:0000313" key="3">
    <source>
        <dbReference type="EMBL" id="NMP24782.1"/>
    </source>
</evidence>
<accession>A0A7Y0Q4M7</accession>
<reference evidence="3 4" key="1">
    <citation type="submission" date="2020-04" db="EMBL/GenBank/DDBJ databases">
        <authorList>
            <person name="Zhang R."/>
            <person name="Schippers A."/>
        </authorList>
    </citation>
    <scope>NUCLEOTIDE SEQUENCE [LARGE SCALE GENOMIC DNA]</scope>
    <source>
        <strain evidence="3 4">DSM 109850</strain>
    </source>
</reference>
<feature type="transmembrane region" description="Helical" evidence="1">
    <location>
        <begin position="119"/>
        <end position="140"/>
    </location>
</feature>
<name>A0A7Y0Q4M7_9FIRM</name>
<dbReference type="AlphaFoldDB" id="A0A7Y0Q4M7"/>
<dbReference type="Pfam" id="PF09990">
    <property type="entry name" value="DUF2231"/>
    <property type="match status" value="1"/>
</dbReference>
<evidence type="ECO:0000256" key="1">
    <source>
        <dbReference type="SAM" id="Phobius"/>
    </source>
</evidence>
<evidence type="ECO:0000259" key="2">
    <source>
        <dbReference type="Pfam" id="PF09990"/>
    </source>
</evidence>
<sequence length="207" mass="22687">MSPPVSVTLLTDTFFQGAWLMAIWNAILGLWIRIGLHLFPPVIHPMLVHFPIVLLYGSLFTSVLGLFFPRGDRFFSRASFWLLALGLIAGIVAAAAGVISEQYVKWTPVTSTLLSTHQAYAVLTGLFVILALISRLLARFSRGSYGRAWSFANTGRGRETIFSWVFVVASVVMVTMTASIGGTMVYQYGVGVHGLLFHTPALLHSKP</sequence>
<feature type="transmembrane region" description="Helical" evidence="1">
    <location>
        <begin position="46"/>
        <end position="68"/>
    </location>
</feature>
<protein>
    <submittedName>
        <fullName evidence="3">DUF2231 domain-containing protein</fullName>
    </submittedName>
</protein>
<proteinExistence type="predicted"/>
<keyword evidence="4" id="KW-1185">Reference proteome</keyword>
<dbReference type="InterPro" id="IPR019251">
    <property type="entry name" value="DUF2231_TM"/>
</dbReference>
<evidence type="ECO:0000313" key="4">
    <source>
        <dbReference type="Proteomes" id="UP000533476"/>
    </source>
</evidence>
<gene>
    <name evidence="3" type="ORF">HIJ39_20960</name>
</gene>